<accession>A0A6J5DLE8</accession>
<reference evidence="1 2" key="1">
    <citation type="submission" date="2020-04" db="EMBL/GenBank/DDBJ databases">
        <authorList>
            <person name="De Canck E."/>
        </authorList>
    </citation>
    <scope>NUCLEOTIDE SEQUENCE [LARGE SCALE GENOMIC DNA]</scope>
    <source>
        <strain evidence="1 2">LMG 29542</strain>
    </source>
</reference>
<evidence type="ECO:0000313" key="2">
    <source>
        <dbReference type="Proteomes" id="UP000494363"/>
    </source>
</evidence>
<evidence type="ECO:0000313" key="1">
    <source>
        <dbReference type="EMBL" id="CAB3754918.1"/>
    </source>
</evidence>
<proteinExistence type="predicted"/>
<name>A0A6J5DLE8_9BURK</name>
<dbReference type="AlphaFoldDB" id="A0A6J5DLE8"/>
<sequence>MASPSERQLNAVQAAASVLFNVDVEAFGKGGIWAPVGKHVMSKGLREMYKVEAVELGLTTAVELASVNIVIAFAVELLEFVEAAAS</sequence>
<organism evidence="1 2">
    <name type="scientific">Paraburkholderia humisilvae</name>
    <dbReference type="NCBI Taxonomy" id="627669"/>
    <lineage>
        <taxon>Bacteria</taxon>
        <taxon>Pseudomonadati</taxon>
        <taxon>Pseudomonadota</taxon>
        <taxon>Betaproteobacteria</taxon>
        <taxon>Burkholderiales</taxon>
        <taxon>Burkholderiaceae</taxon>
        <taxon>Paraburkholderia</taxon>
    </lineage>
</organism>
<dbReference type="Proteomes" id="UP000494363">
    <property type="component" value="Unassembled WGS sequence"/>
</dbReference>
<protein>
    <submittedName>
        <fullName evidence="1">Uncharacterized protein</fullName>
    </submittedName>
</protein>
<dbReference type="EMBL" id="CADIKH010000009">
    <property type="protein sequence ID" value="CAB3754918.1"/>
    <property type="molecule type" value="Genomic_DNA"/>
</dbReference>
<gene>
    <name evidence="1" type="ORF">LMG29542_02489</name>
</gene>
<keyword evidence="2" id="KW-1185">Reference proteome</keyword>